<comment type="caution">
    <text evidence="1">The sequence shown here is derived from an EMBL/GenBank/DDBJ whole genome shotgun (WGS) entry which is preliminary data.</text>
</comment>
<dbReference type="RefSeq" id="WP_041079936.1">
    <property type="nucleotide sequence ID" value="NZ_CP188078.1"/>
</dbReference>
<evidence type="ECO:0000313" key="1">
    <source>
        <dbReference type="EMBL" id="PTF65682.1"/>
    </source>
</evidence>
<dbReference type="Proteomes" id="UP000241208">
    <property type="component" value="Unassembled WGS sequence"/>
</dbReference>
<dbReference type="GeneID" id="94363074"/>
<reference evidence="1 2" key="1">
    <citation type="journal article" date="2016" name="Front. Microbiol.">
        <title>Comprehensive Phylogenetic Analysis of Bovine Non-aureus Staphylococci Species Based on Whole-Genome Sequencing.</title>
        <authorList>
            <person name="Naushad S."/>
            <person name="Barkema H.W."/>
            <person name="Luby C."/>
            <person name="Condas L.A."/>
            <person name="Nobrega D.B."/>
            <person name="Carson D.A."/>
            <person name="De Buck J."/>
        </authorList>
    </citation>
    <scope>NUCLEOTIDE SEQUENCE [LARGE SCALE GENOMIC DNA]</scope>
    <source>
        <strain evidence="1 2">SNUC 3829</strain>
    </source>
</reference>
<accession>A0A2T4LQR4</accession>
<proteinExistence type="predicted"/>
<evidence type="ECO:0000313" key="2">
    <source>
        <dbReference type="Proteomes" id="UP000241208"/>
    </source>
</evidence>
<dbReference type="AlphaFoldDB" id="A0A2T4LQR4"/>
<protein>
    <submittedName>
        <fullName evidence="1">Uncharacterized protein</fullName>
    </submittedName>
</protein>
<organism evidence="1 2">
    <name type="scientific">Staphylococcus cohnii</name>
    <dbReference type="NCBI Taxonomy" id="29382"/>
    <lineage>
        <taxon>Bacteria</taxon>
        <taxon>Bacillati</taxon>
        <taxon>Bacillota</taxon>
        <taxon>Bacilli</taxon>
        <taxon>Bacillales</taxon>
        <taxon>Staphylococcaceae</taxon>
        <taxon>Staphylococcus</taxon>
        <taxon>Staphylococcus cohnii species complex</taxon>
    </lineage>
</organism>
<sequence length="63" mass="7331">MSEYKQVIKKLIESDITGYQIYKNTLINQAIISTLRNGKRDLDNLSLKNAEKLYQYGKAHLNE</sequence>
<dbReference type="EMBL" id="PYZR01000126">
    <property type="protein sequence ID" value="PTF65682.1"/>
    <property type="molecule type" value="Genomic_DNA"/>
</dbReference>
<name>A0A2T4LQR4_9STAP</name>
<gene>
    <name evidence="1" type="ORF">BUY34_10035</name>
</gene>